<dbReference type="Proteomes" id="UP001172743">
    <property type="component" value="Unassembled WGS sequence"/>
</dbReference>
<evidence type="ECO:0000313" key="3">
    <source>
        <dbReference type="Proteomes" id="UP001172743"/>
    </source>
</evidence>
<proteinExistence type="predicted"/>
<keyword evidence="3" id="KW-1185">Reference proteome</keyword>
<dbReference type="RefSeq" id="WP_301136209.1">
    <property type="nucleotide sequence ID" value="NZ_JAUHTQ010000001.1"/>
</dbReference>
<keyword evidence="1" id="KW-0472">Membrane</keyword>
<keyword evidence="1" id="KW-0812">Transmembrane</keyword>
<keyword evidence="1" id="KW-1133">Transmembrane helix</keyword>
<comment type="caution">
    <text evidence="2">The sequence shown here is derived from an EMBL/GenBank/DDBJ whole genome shotgun (WGS) entry which is preliminary data.</text>
</comment>
<protein>
    <submittedName>
        <fullName evidence="2">Stage II sporulation protein R</fullName>
    </submittedName>
</protein>
<dbReference type="EMBL" id="JAUHTQ010000001">
    <property type="protein sequence ID" value="MDN4492103.1"/>
    <property type="molecule type" value="Genomic_DNA"/>
</dbReference>
<reference evidence="2" key="1">
    <citation type="submission" date="2023-07" db="EMBL/GenBank/DDBJ databases">
        <title>Ureibacillus sp. isolated from freshwater well.</title>
        <authorList>
            <person name="Kirdat K."/>
            <person name="Bhatt A."/>
            <person name="Teware R."/>
            <person name="Bhavsar Y."/>
            <person name="Yadav A."/>
        </authorList>
    </citation>
    <scope>NUCLEOTIDE SEQUENCE</scope>
    <source>
        <strain evidence="2">BA0131</strain>
    </source>
</reference>
<dbReference type="Pfam" id="PF09551">
    <property type="entry name" value="Spore_II_R"/>
    <property type="match status" value="1"/>
</dbReference>
<organism evidence="2 3">
    <name type="scientific">Ureibacillus aquaedulcis</name>
    <dbReference type="NCBI Taxonomy" id="3058421"/>
    <lineage>
        <taxon>Bacteria</taxon>
        <taxon>Bacillati</taxon>
        <taxon>Bacillota</taxon>
        <taxon>Bacilli</taxon>
        <taxon>Bacillales</taxon>
        <taxon>Caryophanaceae</taxon>
        <taxon>Ureibacillus</taxon>
    </lineage>
</organism>
<dbReference type="InterPro" id="IPR014202">
    <property type="entry name" value="Spore_II_R"/>
</dbReference>
<gene>
    <name evidence="2" type="ORF">QYB95_01005</name>
</gene>
<evidence type="ECO:0000313" key="2">
    <source>
        <dbReference type="EMBL" id="MDN4492103.1"/>
    </source>
</evidence>
<accession>A0ABT8GL09</accession>
<name>A0ABT8GL09_9BACL</name>
<sequence>MLNDYEITRVEKQNEIGPIISLLRLVAFAVAIVCSIILVPSVINEVSETRSNFVDDSLKIRVVANSNTDADQQLKTEMVENLTPFFTKIQQNERANIENDEVYAQLATFVEKNYANEEVKINIGENLIPPKIDSHMFYPQYHYNSLVLTIGEGRGDNWWCSIFPNVCERSADKEKDEQEAKKADMEEEEKPKVTFIVWEWVKKLFA</sequence>
<feature type="transmembrane region" description="Helical" evidence="1">
    <location>
        <begin position="21"/>
        <end position="43"/>
    </location>
</feature>
<evidence type="ECO:0000256" key="1">
    <source>
        <dbReference type="SAM" id="Phobius"/>
    </source>
</evidence>